<evidence type="ECO:0000256" key="3">
    <source>
        <dbReference type="ARBA" id="ARBA00022989"/>
    </source>
</evidence>
<feature type="transmembrane region" description="Helical" evidence="5">
    <location>
        <begin position="274"/>
        <end position="297"/>
    </location>
</feature>
<dbReference type="Gene3D" id="1.10.3720.10">
    <property type="entry name" value="MetI-like"/>
    <property type="match status" value="1"/>
</dbReference>
<dbReference type="RefSeq" id="WP_139883919.1">
    <property type="nucleotide sequence ID" value="NZ_CP040986.1"/>
</dbReference>
<evidence type="ECO:0000313" key="8">
    <source>
        <dbReference type="EMBL" id="QDD14138.1"/>
    </source>
</evidence>
<feature type="transmembrane region" description="Helical" evidence="5">
    <location>
        <begin position="21"/>
        <end position="49"/>
    </location>
</feature>
<evidence type="ECO:0000313" key="9">
    <source>
        <dbReference type="Proteomes" id="UP000312102"/>
    </source>
</evidence>
<keyword evidence="9" id="KW-1185">Reference proteome</keyword>
<dbReference type="PANTHER" id="PTHR42727:SF1">
    <property type="entry name" value="PHOSPHATE TRANSPORT SYSTEM PERMEASE"/>
    <property type="match status" value="1"/>
</dbReference>
<proteinExistence type="inferred from homology"/>
<comment type="subcellular location">
    <subcellularLocation>
        <location evidence="6">Cell inner membrane</location>
        <topology evidence="6">Multi-pass membrane protein</topology>
    </subcellularLocation>
    <subcellularLocation>
        <location evidence="1 5">Cell membrane</location>
        <topology evidence="1 5">Multi-pass membrane protein</topology>
    </subcellularLocation>
</comment>
<dbReference type="InterPro" id="IPR000515">
    <property type="entry name" value="MetI-like"/>
</dbReference>
<evidence type="ECO:0000259" key="7">
    <source>
        <dbReference type="PROSITE" id="PS50928"/>
    </source>
</evidence>
<sequence length="308" mass="33366">MTPLQDPPISKRLAKNIKRNFIERIIEIILLFAALAATFITLGIVYILVTEASGFFKEVSVVEFLTSTQWSPLFEDAHYGILPLVSGTLTTSFVALMIAIPIGTIAAIYLSEFASHKTRETVKPILELLVGVPTVVFGYFTLLFVTPLLQKLNPDLPTFNMLGAGIVMGVMIIPYIASVAEDAMRAVPMNMREGSYAMGATKFQTAIRVVTPAATSGIIAAYILGISRAVGETMVVAIAAGQQPSFTFNPLEGAATITAYIVQVAMGDLPHGSLGYQSIFAAGMVLFLLTFLFNILGHMARKRFAERY</sequence>
<dbReference type="AlphaFoldDB" id="A0AAE6FUN9"/>
<keyword evidence="3 5" id="KW-1133">Transmembrane helix</keyword>
<keyword evidence="6" id="KW-0592">Phosphate transport</keyword>
<dbReference type="CDD" id="cd06261">
    <property type="entry name" value="TM_PBP2"/>
    <property type="match status" value="1"/>
</dbReference>
<accession>A0AAE6FUN9</accession>
<dbReference type="NCBIfam" id="TIGR02138">
    <property type="entry name" value="phosphate_pstC"/>
    <property type="match status" value="1"/>
</dbReference>
<dbReference type="Proteomes" id="UP000312102">
    <property type="component" value="Chromosome"/>
</dbReference>
<protein>
    <recommendedName>
        <fullName evidence="6">Phosphate transport system permease protein</fullName>
    </recommendedName>
</protein>
<comment type="similarity">
    <text evidence="6">Belongs to the binding-protein-dependent transport system permease family. CysTW subfamily.</text>
</comment>
<dbReference type="EMBL" id="CP040986">
    <property type="protein sequence ID" value="QDD14138.1"/>
    <property type="molecule type" value="Genomic_DNA"/>
</dbReference>
<feature type="transmembrane region" description="Helical" evidence="5">
    <location>
        <begin position="125"/>
        <end position="149"/>
    </location>
</feature>
<keyword evidence="6" id="KW-0997">Cell inner membrane</keyword>
<organism evidence="8 9">
    <name type="scientific">Candidatus Methylopumilus rimovensis</name>
    <dbReference type="NCBI Taxonomy" id="2588535"/>
    <lineage>
        <taxon>Bacteria</taxon>
        <taxon>Pseudomonadati</taxon>
        <taxon>Pseudomonadota</taxon>
        <taxon>Betaproteobacteria</taxon>
        <taxon>Nitrosomonadales</taxon>
        <taxon>Methylophilaceae</taxon>
        <taxon>Candidatus Methylopumilus</taxon>
    </lineage>
</organism>
<dbReference type="InterPro" id="IPR035906">
    <property type="entry name" value="MetI-like_sf"/>
</dbReference>
<evidence type="ECO:0000256" key="4">
    <source>
        <dbReference type="ARBA" id="ARBA00023136"/>
    </source>
</evidence>
<keyword evidence="5" id="KW-0813">Transport</keyword>
<dbReference type="PANTHER" id="PTHR42727">
    <property type="entry name" value="PHOSPHATE TRANSPORT SYSTEM PERMEASE PROTEIN"/>
    <property type="match status" value="1"/>
</dbReference>
<keyword evidence="6" id="KW-1003">Cell membrane</keyword>
<gene>
    <name evidence="8" type="primary">pstC</name>
    <name evidence="8" type="ORF">FIT61_02115</name>
</gene>
<feature type="transmembrane region" description="Helical" evidence="5">
    <location>
        <begin position="205"/>
        <end position="224"/>
    </location>
</feature>
<comment type="function">
    <text evidence="6">Part of the binding-protein-dependent transport system for phosphate; probably responsible for the translocation of the substrate across the membrane.</text>
</comment>
<dbReference type="GO" id="GO:0005886">
    <property type="term" value="C:plasma membrane"/>
    <property type="evidence" value="ECO:0007669"/>
    <property type="project" value="UniProtKB-SubCell"/>
</dbReference>
<dbReference type="GO" id="GO:0005315">
    <property type="term" value="F:phosphate transmembrane transporter activity"/>
    <property type="evidence" value="ECO:0007669"/>
    <property type="project" value="InterPro"/>
</dbReference>
<reference evidence="8 9" key="1">
    <citation type="journal article" date="2019" name="ISME J.">
        <title>Evolution in action: habitat transition from sediment to the pelagial leads to genome streamlining in Methylophilaceae.</title>
        <authorList>
            <person name="Salcher M."/>
            <person name="Schaefle D."/>
            <person name="Kaspar M."/>
            <person name="Neuenschwander S.M."/>
            <person name="Ghai R."/>
        </authorList>
    </citation>
    <scope>NUCLEOTIDE SEQUENCE [LARGE SCALE GENOMIC DNA]</scope>
    <source>
        <strain evidence="8 9">MMS-RI-1</strain>
    </source>
</reference>
<dbReference type="GO" id="GO:0006817">
    <property type="term" value="P:phosphate ion transport"/>
    <property type="evidence" value="ECO:0007669"/>
    <property type="project" value="UniProtKB-KW"/>
</dbReference>
<feature type="domain" description="ABC transmembrane type-1" evidence="7">
    <location>
        <begin position="85"/>
        <end position="297"/>
    </location>
</feature>
<dbReference type="PROSITE" id="PS50928">
    <property type="entry name" value="ABC_TM1"/>
    <property type="match status" value="1"/>
</dbReference>
<dbReference type="SUPFAM" id="SSF161098">
    <property type="entry name" value="MetI-like"/>
    <property type="match status" value="1"/>
</dbReference>
<evidence type="ECO:0000256" key="6">
    <source>
        <dbReference type="RuleBase" id="RU363054"/>
    </source>
</evidence>
<dbReference type="KEGG" id="mrk:FIT61_02115"/>
<feature type="transmembrane region" description="Helical" evidence="5">
    <location>
        <begin position="93"/>
        <end position="113"/>
    </location>
</feature>
<evidence type="ECO:0000256" key="1">
    <source>
        <dbReference type="ARBA" id="ARBA00004651"/>
    </source>
</evidence>
<name>A0AAE6FUN9_9PROT</name>
<dbReference type="InterPro" id="IPR011864">
    <property type="entry name" value="Phosphate_PstC"/>
</dbReference>
<keyword evidence="4 5" id="KW-0472">Membrane</keyword>
<evidence type="ECO:0000256" key="2">
    <source>
        <dbReference type="ARBA" id="ARBA00022692"/>
    </source>
</evidence>
<feature type="transmembrane region" description="Helical" evidence="5">
    <location>
        <begin position="161"/>
        <end position="184"/>
    </location>
</feature>
<evidence type="ECO:0000256" key="5">
    <source>
        <dbReference type="RuleBase" id="RU363032"/>
    </source>
</evidence>
<dbReference type="Pfam" id="PF00528">
    <property type="entry name" value="BPD_transp_1"/>
    <property type="match status" value="1"/>
</dbReference>
<keyword evidence="2 5" id="KW-0812">Transmembrane</keyword>